<evidence type="ECO:0000256" key="2">
    <source>
        <dbReference type="ARBA" id="ARBA00022833"/>
    </source>
</evidence>
<dbReference type="EMBL" id="MU004187">
    <property type="protein sequence ID" value="KAF2496743.1"/>
    <property type="molecule type" value="Genomic_DNA"/>
</dbReference>
<accession>A0A6A6QYM9</accession>
<evidence type="ECO:0000256" key="6">
    <source>
        <dbReference type="ARBA" id="ARBA00023242"/>
    </source>
</evidence>
<proteinExistence type="predicted"/>
<evidence type="ECO:0000256" key="5">
    <source>
        <dbReference type="ARBA" id="ARBA00023163"/>
    </source>
</evidence>
<organism evidence="8 9">
    <name type="scientific">Lophium mytilinum</name>
    <dbReference type="NCBI Taxonomy" id="390894"/>
    <lineage>
        <taxon>Eukaryota</taxon>
        <taxon>Fungi</taxon>
        <taxon>Dikarya</taxon>
        <taxon>Ascomycota</taxon>
        <taxon>Pezizomycotina</taxon>
        <taxon>Dothideomycetes</taxon>
        <taxon>Pleosporomycetidae</taxon>
        <taxon>Mytilinidiales</taxon>
        <taxon>Mytilinidiaceae</taxon>
        <taxon>Lophium</taxon>
    </lineage>
</organism>
<dbReference type="InterPro" id="IPR007219">
    <property type="entry name" value="XnlR_reg_dom"/>
</dbReference>
<dbReference type="InterPro" id="IPR051615">
    <property type="entry name" value="Transcr_Regulatory_Elem"/>
</dbReference>
<evidence type="ECO:0000259" key="7">
    <source>
        <dbReference type="Pfam" id="PF04082"/>
    </source>
</evidence>
<dbReference type="GO" id="GO:0006351">
    <property type="term" value="P:DNA-templated transcription"/>
    <property type="evidence" value="ECO:0007669"/>
    <property type="project" value="InterPro"/>
</dbReference>
<name>A0A6A6QYM9_9PEZI</name>
<dbReference type="AlphaFoldDB" id="A0A6A6QYM9"/>
<keyword evidence="6" id="KW-0539">Nucleus</keyword>
<keyword evidence="2" id="KW-0862">Zinc</keyword>
<evidence type="ECO:0000256" key="4">
    <source>
        <dbReference type="ARBA" id="ARBA00023125"/>
    </source>
</evidence>
<dbReference type="GO" id="GO:0008270">
    <property type="term" value="F:zinc ion binding"/>
    <property type="evidence" value="ECO:0007669"/>
    <property type="project" value="InterPro"/>
</dbReference>
<keyword evidence="4" id="KW-0238">DNA-binding</keyword>
<gene>
    <name evidence="8" type="ORF">BU16DRAFT_607372</name>
</gene>
<reference evidence="8" key="1">
    <citation type="journal article" date="2020" name="Stud. Mycol.">
        <title>101 Dothideomycetes genomes: a test case for predicting lifestyles and emergence of pathogens.</title>
        <authorList>
            <person name="Haridas S."/>
            <person name="Albert R."/>
            <person name="Binder M."/>
            <person name="Bloem J."/>
            <person name="Labutti K."/>
            <person name="Salamov A."/>
            <person name="Andreopoulos B."/>
            <person name="Baker S."/>
            <person name="Barry K."/>
            <person name="Bills G."/>
            <person name="Bluhm B."/>
            <person name="Cannon C."/>
            <person name="Castanera R."/>
            <person name="Culley D."/>
            <person name="Daum C."/>
            <person name="Ezra D."/>
            <person name="Gonzalez J."/>
            <person name="Henrissat B."/>
            <person name="Kuo A."/>
            <person name="Liang C."/>
            <person name="Lipzen A."/>
            <person name="Lutzoni F."/>
            <person name="Magnuson J."/>
            <person name="Mondo S."/>
            <person name="Nolan M."/>
            <person name="Ohm R."/>
            <person name="Pangilinan J."/>
            <person name="Park H.-J."/>
            <person name="Ramirez L."/>
            <person name="Alfaro M."/>
            <person name="Sun H."/>
            <person name="Tritt A."/>
            <person name="Yoshinaga Y."/>
            <person name="Zwiers L.-H."/>
            <person name="Turgeon B."/>
            <person name="Goodwin S."/>
            <person name="Spatafora J."/>
            <person name="Crous P."/>
            <person name="Grigoriev I."/>
        </authorList>
    </citation>
    <scope>NUCLEOTIDE SEQUENCE</scope>
    <source>
        <strain evidence="8">CBS 269.34</strain>
    </source>
</reference>
<dbReference type="PANTHER" id="PTHR31313">
    <property type="entry name" value="TY1 ENHANCER ACTIVATOR"/>
    <property type="match status" value="1"/>
</dbReference>
<dbReference type="OrthoDB" id="2154091at2759"/>
<sequence>MSPLGLGSVVDNPHSPSHEEELQHFIASMSPDVHDTLMNNFWVHYNSELQSVQKWMFYAGLRTGDAGRYSTFLHICILAIGLRYADKLDSRIHEYVGDVSESVIHQKALWIARYEAEGRCDVPAIQALLLLGDLEFGVGRYNSGWMYAGLASRLCFDIGLHRERSESKLSEEVVHMHHMVVWACIVYDE</sequence>
<protein>
    <recommendedName>
        <fullName evidence="7">Xylanolytic transcriptional activator regulatory domain-containing protein</fullName>
    </recommendedName>
</protein>
<keyword evidence="1" id="KW-0479">Metal-binding</keyword>
<keyword evidence="5" id="KW-0804">Transcription</keyword>
<evidence type="ECO:0000256" key="1">
    <source>
        <dbReference type="ARBA" id="ARBA00022723"/>
    </source>
</evidence>
<dbReference type="GO" id="GO:0003677">
    <property type="term" value="F:DNA binding"/>
    <property type="evidence" value="ECO:0007669"/>
    <property type="project" value="UniProtKB-KW"/>
</dbReference>
<dbReference type="CDD" id="cd12148">
    <property type="entry name" value="fungal_TF_MHR"/>
    <property type="match status" value="1"/>
</dbReference>
<keyword evidence="9" id="KW-1185">Reference proteome</keyword>
<evidence type="ECO:0000313" key="9">
    <source>
        <dbReference type="Proteomes" id="UP000799750"/>
    </source>
</evidence>
<evidence type="ECO:0000313" key="8">
    <source>
        <dbReference type="EMBL" id="KAF2496743.1"/>
    </source>
</evidence>
<dbReference type="Pfam" id="PF04082">
    <property type="entry name" value="Fungal_trans"/>
    <property type="match status" value="1"/>
</dbReference>
<evidence type="ECO:0000256" key="3">
    <source>
        <dbReference type="ARBA" id="ARBA00023015"/>
    </source>
</evidence>
<keyword evidence="3" id="KW-0805">Transcription regulation</keyword>
<dbReference type="PANTHER" id="PTHR31313:SF81">
    <property type="entry name" value="TY1 ENHANCER ACTIVATOR"/>
    <property type="match status" value="1"/>
</dbReference>
<dbReference type="Proteomes" id="UP000799750">
    <property type="component" value="Unassembled WGS sequence"/>
</dbReference>
<feature type="domain" description="Xylanolytic transcriptional activator regulatory" evidence="7">
    <location>
        <begin position="39"/>
        <end position="184"/>
    </location>
</feature>